<name>A0ABW4W0I3_9BACI</name>
<organism evidence="2 3">
    <name type="scientific">Ornithinibacillus salinisoli</name>
    <dbReference type="NCBI Taxonomy" id="1848459"/>
    <lineage>
        <taxon>Bacteria</taxon>
        <taxon>Bacillati</taxon>
        <taxon>Bacillota</taxon>
        <taxon>Bacilli</taxon>
        <taxon>Bacillales</taxon>
        <taxon>Bacillaceae</taxon>
        <taxon>Ornithinibacillus</taxon>
    </lineage>
</organism>
<evidence type="ECO:0000313" key="2">
    <source>
        <dbReference type="EMBL" id="MFD2044360.1"/>
    </source>
</evidence>
<dbReference type="RefSeq" id="WP_377556413.1">
    <property type="nucleotide sequence ID" value="NZ_JBHUHQ010000015.1"/>
</dbReference>
<comment type="caution">
    <text evidence="2">The sequence shown here is derived from an EMBL/GenBank/DDBJ whole genome shotgun (WGS) entry which is preliminary data.</text>
</comment>
<feature type="domain" description="N-acetyltransferase" evidence="1">
    <location>
        <begin position="145"/>
        <end position="284"/>
    </location>
</feature>
<dbReference type="EMBL" id="JBHUHQ010000015">
    <property type="protein sequence ID" value="MFD2044360.1"/>
    <property type="molecule type" value="Genomic_DNA"/>
</dbReference>
<protein>
    <submittedName>
        <fullName evidence="2">GNAT family N-acetyltransferase</fullName>
    </submittedName>
</protein>
<reference evidence="3" key="1">
    <citation type="journal article" date="2019" name="Int. J. Syst. Evol. Microbiol.">
        <title>The Global Catalogue of Microorganisms (GCM) 10K type strain sequencing project: providing services to taxonomists for standard genome sequencing and annotation.</title>
        <authorList>
            <consortium name="The Broad Institute Genomics Platform"/>
            <consortium name="The Broad Institute Genome Sequencing Center for Infectious Disease"/>
            <person name="Wu L."/>
            <person name="Ma J."/>
        </authorList>
    </citation>
    <scope>NUCLEOTIDE SEQUENCE [LARGE SCALE GENOMIC DNA]</scope>
    <source>
        <strain evidence="3">R28</strain>
    </source>
</reference>
<dbReference type="Proteomes" id="UP001597383">
    <property type="component" value="Unassembled WGS sequence"/>
</dbReference>
<keyword evidence="3" id="KW-1185">Reference proteome</keyword>
<dbReference type="SUPFAM" id="SSF55729">
    <property type="entry name" value="Acyl-CoA N-acyltransferases (Nat)"/>
    <property type="match status" value="1"/>
</dbReference>
<dbReference type="Pfam" id="PF08445">
    <property type="entry name" value="FR47"/>
    <property type="match status" value="1"/>
</dbReference>
<evidence type="ECO:0000259" key="1">
    <source>
        <dbReference type="PROSITE" id="PS51186"/>
    </source>
</evidence>
<dbReference type="InterPro" id="IPR013653">
    <property type="entry name" value="GCN5-like_dom"/>
</dbReference>
<dbReference type="Gene3D" id="3.40.630.30">
    <property type="match status" value="1"/>
</dbReference>
<sequence length="284" mass="32244">MKVKLETSLHTYMEKVEGLLLKNEANNNLMLGLLDRGFNNVNAYQEGVHLGIVENDNEIIYAFMQSPPNHWILADVDQLEENVIESIVLFLFENNYDVPSVLGPNDAVEKFVESRAHLTGKRAHVQMNQLIYQLDEVKVPPNLNGTLKQAKDKHKTLIAKWLYQFGVEANMYISRLKAETMATSYIDNRTIYLWEVDGKVVSMVNNSRKTKNGVTLNAVYTPDKYKRNGYATSAVAALSRKLLADGYKFCSLYTDAANPTSNSIYRKIGYYEIGSSIVYEYEAT</sequence>
<accession>A0ABW4W0I3</accession>
<dbReference type="InterPro" id="IPR016181">
    <property type="entry name" value="Acyl_CoA_acyltransferase"/>
</dbReference>
<evidence type="ECO:0000313" key="3">
    <source>
        <dbReference type="Proteomes" id="UP001597383"/>
    </source>
</evidence>
<dbReference type="InterPro" id="IPR000182">
    <property type="entry name" value="GNAT_dom"/>
</dbReference>
<proteinExistence type="predicted"/>
<gene>
    <name evidence="2" type="ORF">ACFSJF_08795</name>
</gene>
<dbReference type="PROSITE" id="PS51186">
    <property type="entry name" value="GNAT"/>
    <property type="match status" value="1"/>
</dbReference>